<protein>
    <recommendedName>
        <fullName evidence="6">Endonuclease V</fullName>
        <ecNumber evidence="6">3.1.21.7</ecNumber>
    </recommendedName>
    <alternativeName>
        <fullName evidence="6">Deoxyinosine 3'endonuclease</fullName>
    </alternativeName>
    <alternativeName>
        <fullName evidence="6">Deoxyribonuclease V</fullName>
        <shortName evidence="6">DNase V</shortName>
    </alternativeName>
</protein>
<dbReference type="GO" id="GO:0000287">
    <property type="term" value="F:magnesium ion binding"/>
    <property type="evidence" value="ECO:0007669"/>
    <property type="project" value="UniProtKB-UniRule"/>
</dbReference>
<dbReference type="AlphaFoldDB" id="A0AAP8U6W1"/>
<gene>
    <name evidence="6" type="primary">nfi</name>
    <name evidence="7" type="ORF">C4A77_02565</name>
</gene>
<dbReference type="RefSeq" id="WP_104030632.1">
    <property type="nucleotide sequence ID" value="NZ_JARMDU010000016.1"/>
</dbReference>
<dbReference type="EMBL" id="PRKQ01000002">
    <property type="protein sequence ID" value="PPB11035.1"/>
    <property type="molecule type" value="Genomic_DNA"/>
</dbReference>
<evidence type="ECO:0000256" key="5">
    <source>
        <dbReference type="ARBA" id="ARBA00022801"/>
    </source>
</evidence>
<organism evidence="7 8">
    <name type="scientific">Brevibacillus laterosporus</name>
    <name type="common">Bacillus laterosporus</name>
    <dbReference type="NCBI Taxonomy" id="1465"/>
    <lineage>
        <taxon>Bacteria</taxon>
        <taxon>Bacillati</taxon>
        <taxon>Bacillota</taxon>
        <taxon>Bacilli</taxon>
        <taxon>Bacillales</taxon>
        <taxon>Paenibacillaceae</taxon>
        <taxon>Brevibacillus</taxon>
    </lineage>
</organism>
<keyword evidence="6" id="KW-0234">DNA repair</keyword>
<evidence type="ECO:0000313" key="8">
    <source>
        <dbReference type="Proteomes" id="UP000239759"/>
    </source>
</evidence>
<dbReference type="Proteomes" id="UP000239759">
    <property type="component" value="Unassembled WGS sequence"/>
</dbReference>
<dbReference type="GO" id="GO:0006281">
    <property type="term" value="P:DNA repair"/>
    <property type="evidence" value="ECO:0007669"/>
    <property type="project" value="UniProtKB-UniRule"/>
</dbReference>
<feature type="binding site" evidence="6">
    <location>
        <position position="43"/>
    </location>
    <ligand>
        <name>Mg(2+)</name>
        <dbReference type="ChEBI" id="CHEBI:18420"/>
    </ligand>
</feature>
<sequence>MEPVFNHPWDLSEADAIELQKTLAKKVIQNDQLNEITYIAGIDVAYSEHNDTLVAAIVILEACSLKIVETVVVEDVVHFPYIPGLFSFRELPPVVKAFKKLTIIPDLVVCDGQGRAHPRRCGLASHLGVLFDIPTIGCGKTNLLGEYAEPDRTRGSYSPLLSDDEIIGNVLRTQDSIKPIYVSIGHRISLATAREWILKLSPRYRLPETTRQADQLVRESIGDLDLCFEFIKRAGMLGPFVFFFYMYF</sequence>
<dbReference type="InterPro" id="IPR007581">
    <property type="entry name" value="Endonuclease-V"/>
</dbReference>
<keyword evidence="5 6" id="KW-0378">Hydrolase</keyword>
<feature type="binding site" evidence="6">
    <location>
        <position position="111"/>
    </location>
    <ligand>
        <name>Mg(2+)</name>
        <dbReference type="ChEBI" id="CHEBI:18420"/>
    </ligand>
</feature>
<feature type="site" description="Interaction with target DNA" evidence="6">
    <location>
        <position position="81"/>
    </location>
</feature>
<comment type="subcellular location">
    <subcellularLocation>
        <location evidence="1 6">Cytoplasm</location>
    </subcellularLocation>
</comment>
<comment type="catalytic activity">
    <reaction evidence="6">
        <text>Endonucleolytic cleavage at apurinic or apyrimidinic sites to products with a 5'-phosphate.</text>
        <dbReference type="EC" id="3.1.21.7"/>
    </reaction>
</comment>
<comment type="caution">
    <text evidence="7">The sequence shown here is derived from an EMBL/GenBank/DDBJ whole genome shotgun (WGS) entry which is preliminary data.</text>
</comment>
<keyword evidence="3 6" id="KW-0540">Nuclease</keyword>
<keyword evidence="4 6" id="KW-0255">Endonuclease</keyword>
<comment type="function">
    <text evidence="6">DNA repair enzyme involved in the repair of deaminated bases. Selectively cleaves double-stranded DNA at the second phosphodiester bond 3' to a deoxyinosine leaving behind the intact lesion on the nicked DNA.</text>
</comment>
<evidence type="ECO:0000256" key="2">
    <source>
        <dbReference type="ARBA" id="ARBA00022490"/>
    </source>
</evidence>
<evidence type="ECO:0000313" key="7">
    <source>
        <dbReference type="EMBL" id="PPB11035.1"/>
    </source>
</evidence>
<keyword evidence="6" id="KW-0227">DNA damage</keyword>
<evidence type="ECO:0000256" key="6">
    <source>
        <dbReference type="HAMAP-Rule" id="MF_00801"/>
    </source>
</evidence>
<comment type="cofactor">
    <cofactor evidence="6">
        <name>Mg(2+)</name>
        <dbReference type="ChEBI" id="CHEBI:18420"/>
    </cofactor>
</comment>
<comment type="similarity">
    <text evidence="6">Belongs to the endonuclease V family.</text>
</comment>
<dbReference type="Pfam" id="PF04493">
    <property type="entry name" value="Endonuclease_5"/>
    <property type="match status" value="1"/>
</dbReference>
<dbReference type="PANTHER" id="PTHR28511:SF1">
    <property type="entry name" value="ENDONUCLEASE V"/>
    <property type="match status" value="1"/>
</dbReference>
<dbReference type="EC" id="3.1.21.7" evidence="6"/>
<proteinExistence type="inferred from homology"/>
<evidence type="ECO:0000256" key="3">
    <source>
        <dbReference type="ARBA" id="ARBA00022722"/>
    </source>
</evidence>
<evidence type="ECO:0000256" key="4">
    <source>
        <dbReference type="ARBA" id="ARBA00022759"/>
    </source>
</evidence>
<evidence type="ECO:0000256" key="1">
    <source>
        <dbReference type="ARBA" id="ARBA00004496"/>
    </source>
</evidence>
<dbReference type="HAMAP" id="MF_00801">
    <property type="entry name" value="Endonuclease_5"/>
    <property type="match status" value="1"/>
</dbReference>
<dbReference type="PANTHER" id="PTHR28511">
    <property type="entry name" value="ENDONUCLEASE V"/>
    <property type="match status" value="1"/>
</dbReference>
<accession>A0AAP8U6W1</accession>
<keyword evidence="2 6" id="KW-0963">Cytoplasm</keyword>
<dbReference type="GO" id="GO:0043737">
    <property type="term" value="F:deoxyribonuclease V activity"/>
    <property type="evidence" value="ECO:0007669"/>
    <property type="project" value="UniProtKB-UniRule"/>
</dbReference>
<dbReference type="Gene3D" id="3.30.2170.10">
    <property type="entry name" value="archaeoglobus fulgidus dsm 4304 superfamily"/>
    <property type="match status" value="1"/>
</dbReference>
<keyword evidence="6" id="KW-0460">Magnesium</keyword>
<dbReference type="GO" id="GO:0005737">
    <property type="term" value="C:cytoplasm"/>
    <property type="evidence" value="ECO:0007669"/>
    <property type="project" value="UniProtKB-SubCell"/>
</dbReference>
<keyword evidence="6" id="KW-0479">Metal-binding</keyword>
<dbReference type="NCBIfam" id="NF008629">
    <property type="entry name" value="PRK11617.1"/>
    <property type="match status" value="1"/>
</dbReference>
<name>A0AAP8U6W1_BRELA</name>
<dbReference type="GO" id="GO:0003727">
    <property type="term" value="F:single-stranded RNA binding"/>
    <property type="evidence" value="ECO:0007669"/>
    <property type="project" value="TreeGrafter"/>
</dbReference>
<dbReference type="CDD" id="cd06559">
    <property type="entry name" value="Endonuclease_V"/>
    <property type="match status" value="1"/>
</dbReference>
<reference evidence="7 8" key="1">
    <citation type="submission" date="2018-02" db="EMBL/GenBank/DDBJ databases">
        <title>Comparative analysis of genomes of three Brevibacillus laterosporus strains producers of potent antimicrobials isolated from silage.</title>
        <authorList>
            <person name="Kojic M."/>
            <person name="Miljkovic M."/>
            <person name="Studholme D."/>
            <person name="Filipic B."/>
        </authorList>
    </citation>
    <scope>NUCLEOTIDE SEQUENCE [LARGE SCALE GENOMIC DNA]</scope>
    <source>
        <strain evidence="7 8">BGSP11</strain>
    </source>
</reference>
<dbReference type="GO" id="GO:0016891">
    <property type="term" value="F:RNA endonuclease activity producing 5'-phosphomonoesters, hydrolytic mechanism"/>
    <property type="evidence" value="ECO:0007669"/>
    <property type="project" value="TreeGrafter"/>
</dbReference>